<dbReference type="GO" id="GO:0016705">
    <property type="term" value="F:oxidoreductase activity, acting on paired donors, with incorporation or reduction of molecular oxygen"/>
    <property type="evidence" value="ECO:0007669"/>
    <property type="project" value="UniProtKB-ARBA"/>
</dbReference>
<keyword evidence="6" id="KW-0411">Iron-sulfur</keyword>
<keyword evidence="7" id="KW-1015">Disulfide bond</keyword>
<evidence type="ECO:0000256" key="1">
    <source>
        <dbReference type="ARBA" id="ARBA00002494"/>
    </source>
</evidence>
<dbReference type="EMBL" id="CP054929">
    <property type="protein sequence ID" value="QKW53734.1"/>
    <property type="molecule type" value="Genomic_DNA"/>
</dbReference>
<protein>
    <recommendedName>
        <fullName evidence="2">Cytochrome bc1 complex Rieske iron-sulfur subunit</fullName>
    </recommendedName>
    <alternativeName>
        <fullName evidence="8">Cytochrome bc1 reductase complex subunit QcrA</fullName>
    </alternativeName>
</protein>
<dbReference type="PRINTS" id="PR00162">
    <property type="entry name" value="RIESKE"/>
</dbReference>
<evidence type="ECO:0000256" key="3">
    <source>
        <dbReference type="ARBA" id="ARBA00022714"/>
    </source>
</evidence>
<keyword evidence="4" id="KW-0479">Metal-binding</keyword>
<dbReference type="PANTHER" id="PTHR10134">
    <property type="entry name" value="CYTOCHROME B-C1 COMPLEX SUBUNIT RIESKE, MITOCHONDRIAL"/>
    <property type="match status" value="1"/>
</dbReference>
<evidence type="ECO:0000259" key="10">
    <source>
        <dbReference type="PROSITE" id="PS51296"/>
    </source>
</evidence>
<dbReference type="InterPro" id="IPR006311">
    <property type="entry name" value="TAT_signal"/>
</dbReference>
<dbReference type="InterPro" id="IPR005805">
    <property type="entry name" value="Rieske_Fe-S_prot_C"/>
</dbReference>
<evidence type="ECO:0000256" key="9">
    <source>
        <dbReference type="ARBA" id="ARBA00034078"/>
    </source>
</evidence>
<keyword evidence="12" id="KW-1185">Reference proteome</keyword>
<organism evidence="11 12">
    <name type="scientific">Streptomyces buecherae</name>
    <dbReference type="NCBI Taxonomy" id="2763006"/>
    <lineage>
        <taxon>Bacteria</taxon>
        <taxon>Bacillati</taxon>
        <taxon>Actinomycetota</taxon>
        <taxon>Actinomycetes</taxon>
        <taxon>Kitasatosporales</taxon>
        <taxon>Streptomycetaceae</taxon>
        <taxon>Streptomyces</taxon>
    </lineage>
</organism>
<evidence type="ECO:0000256" key="2">
    <source>
        <dbReference type="ARBA" id="ARBA00015816"/>
    </source>
</evidence>
<feature type="domain" description="Rieske" evidence="10">
    <location>
        <begin position="43"/>
        <end position="135"/>
    </location>
</feature>
<reference evidence="11 12" key="1">
    <citation type="submission" date="2020-06" db="EMBL/GenBank/DDBJ databases">
        <title>Genome mining for natural products.</title>
        <authorList>
            <person name="Zhang B."/>
            <person name="Shi J."/>
            <person name="Ge H."/>
        </authorList>
    </citation>
    <scope>NUCLEOTIDE SEQUENCE [LARGE SCALE GENOMIC DNA]</scope>
    <source>
        <strain evidence="11 12">NA00687</strain>
    </source>
</reference>
<dbReference type="AlphaFoldDB" id="A0A7H8NGV7"/>
<dbReference type="RefSeq" id="WP_176165438.1">
    <property type="nucleotide sequence ID" value="NZ_CP054929.1"/>
</dbReference>
<dbReference type="CDD" id="cd03467">
    <property type="entry name" value="Rieske"/>
    <property type="match status" value="1"/>
</dbReference>
<name>A0A7H8NGV7_9ACTN</name>
<dbReference type="GO" id="GO:0016020">
    <property type="term" value="C:membrane"/>
    <property type="evidence" value="ECO:0007669"/>
    <property type="project" value="InterPro"/>
</dbReference>
<dbReference type="Gene3D" id="2.102.10.10">
    <property type="entry name" value="Rieske [2Fe-2S] iron-sulphur domain"/>
    <property type="match status" value="1"/>
</dbReference>
<dbReference type="GO" id="GO:0051537">
    <property type="term" value="F:2 iron, 2 sulfur cluster binding"/>
    <property type="evidence" value="ECO:0007669"/>
    <property type="project" value="UniProtKB-KW"/>
</dbReference>
<dbReference type="FunFam" id="2.102.10.10:FF:000016">
    <property type="entry name" value="Nitrite reductase/ring-hydroxylating ferredoxin subunit"/>
    <property type="match status" value="1"/>
</dbReference>
<keyword evidence="5" id="KW-0408">Iron</keyword>
<dbReference type="Proteomes" id="UP000509303">
    <property type="component" value="Chromosome"/>
</dbReference>
<dbReference type="PROSITE" id="PS51257">
    <property type="entry name" value="PROKAR_LIPOPROTEIN"/>
    <property type="match status" value="1"/>
</dbReference>
<evidence type="ECO:0000313" key="11">
    <source>
        <dbReference type="EMBL" id="QKW53734.1"/>
    </source>
</evidence>
<evidence type="ECO:0000256" key="4">
    <source>
        <dbReference type="ARBA" id="ARBA00022723"/>
    </source>
</evidence>
<sequence length="136" mass="13812">MTQEPTRTRPSASRRTVVTAVGVAGLSAVLAACGDDGESSGARELGRTSDIPEGGGVVYEKHKVVVVQPTAGDYKAFSAICTHQGCPVASVSGGTINCDCHGSRFAIADGSVKAGPARRPLKAAKVTVSGDTLTLR</sequence>
<comment type="cofactor">
    <cofactor evidence="9">
        <name>[2Fe-2S] cluster</name>
        <dbReference type="ChEBI" id="CHEBI:190135"/>
    </cofactor>
</comment>
<dbReference type="Pfam" id="PF00355">
    <property type="entry name" value="Rieske"/>
    <property type="match status" value="1"/>
</dbReference>
<dbReference type="PROSITE" id="PS51318">
    <property type="entry name" value="TAT"/>
    <property type="match status" value="1"/>
</dbReference>
<evidence type="ECO:0000256" key="8">
    <source>
        <dbReference type="ARBA" id="ARBA00029586"/>
    </source>
</evidence>
<dbReference type="SUPFAM" id="SSF50022">
    <property type="entry name" value="ISP domain"/>
    <property type="match status" value="1"/>
</dbReference>
<dbReference type="GO" id="GO:0046872">
    <property type="term" value="F:metal ion binding"/>
    <property type="evidence" value="ECO:0007669"/>
    <property type="project" value="UniProtKB-KW"/>
</dbReference>
<dbReference type="GO" id="GO:0004497">
    <property type="term" value="F:monooxygenase activity"/>
    <property type="evidence" value="ECO:0007669"/>
    <property type="project" value="UniProtKB-ARBA"/>
</dbReference>
<gene>
    <name evidence="11" type="ORF">HUT08_34005</name>
</gene>
<evidence type="ECO:0000256" key="7">
    <source>
        <dbReference type="ARBA" id="ARBA00023157"/>
    </source>
</evidence>
<proteinExistence type="predicted"/>
<comment type="function">
    <text evidence="1">Iron-sulfur subunit of the cytochrome bc1 complex, an essential component of the respiratory electron transport chain required for ATP synthesis. The bc1 complex catalyzes the oxidation of menaquinol and the reduction of cytochrome c in the respiratory chain. The bc1 complex operates through a Q-cycle mechanism that couples electron transfer to generation of the proton gradient that drives ATP synthesis.</text>
</comment>
<dbReference type="PROSITE" id="PS51296">
    <property type="entry name" value="RIESKE"/>
    <property type="match status" value="1"/>
</dbReference>
<dbReference type="InterPro" id="IPR017941">
    <property type="entry name" value="Rieske_2Fe-2S"/>
</dbReference>
<evidence type="ECO:0000256" key="5">
    <source>
        <dbReference type="ARBA" id="ARBA00023004"/>
    </source>
</evidence>
<keyword evidence="3" id="KW-0001">2Fe-2S</keyword>
<evidence type="ECO:0000313" key="12">
    <source>
        <dbReference type="Proteomes" id="UP000509303"/>
    </source>
</evidence>
<evidence type="ECO:0000256" key="6">
    <source>
        <dbReference type="ARBA" id="ARBA00023014"/>
    </source>
</evidence>
<accession>A0A7H8NGV7</accession>
<dbReference type="InterPro" id="IPR036922">
    <property type="entry name" value="Rieske_2Fe-2S_sf"/>
</dbReference>
<dbReference type="InterPro" id="IPR014349">
    <property type="entry name" value="Rieske_Fe-S_prot"/>
</dbReference>